<feature type="compositionally biased region" description="Pro residues" evidence="1">
    <location>
        <begin position="59"/>
        <end position="72"/>
    </location>
</feature>
<dbReference type="EMBL" id="RKHK01000001">
    <property type="protein sequence ID" value="ROR73200.1"/>
    <property type="molecule type" value="Genomic_DNA"/>
</dbReference>
<dbReference type="AlphaFoldDB" id="A0A3N2BD68"/>
<keyword evidence="2" id="KW-0472">Membrane</keyword>
<feature type="transmembrane region" description="Helical" evidence="2">
    <location>
        <begin position="297"/>
        <end position="314"/>
    </location>
</feature>
<feature type="transmembrane region" description="Helical" evidence="2">
    <location>
        <begin position="212"/>
        <end position="232"/>
    </location>
</feature>
<protein>
    <submittedName>
        <fullName evidence="3">Uncharacterized protein</fullName>
    </submittedName>
</protein>
<evidence type="ECO:0000256" key="1">
    <source>
        <dbReference type="SAM" id="MobiDB-lite"/>
    </source>
</evidence>
<comment type="caution">
    <text evidence="3">The sequence shown here is derived from an EMBL/GenBank/DDBJ whole genome shotgun (WGS) entry which is preliminary data.</text>
</comment>
<keyword evidence="2" id="KW-0812">Transmembrane</keyword>
<keyword evidence="2" id="KW-1133">Transmembrane helix</keyword>
<sequence>MTTSDSDRAPEATSAGASGTDVPGSPTPEAAEHAPPEHAPPEHAPPGTASPESPATAAPAPPASEAPAPPSASSPAAGPTRRTRPTWLATTSSPPASPDREEDLESTAVRRQGLLAPTATPARGGSAASPVATEPTVALPAGRTPPEQEPEAAEDAALLDGATQVRPPSRAWAHVLTPFLTLLLVPIAWYLIADGGARLAIAQTASPGQLAVWPMLEVLAGLALAAGILALARWSALGAIIIGALVTLISLPFLLAPGWATDLVAPAMTRLENLGLFDALGPNIAYHLQADALVGRLTLYALGLLLLGILVTAARRAGRDDQRAEDAYARSTHRPAA</sequence>
<feature type="region of interest" description="Disordered" evidence="1">
    <location>
        <begin position="1"/>
        <end position="154"/>
    </location>
</feature>
<gene>
    <name evidence="3" type="ORF">EDD31_1572</name>
</gene>
<name>A0A3N2BD68_9MICO</name>
<proteinExistence type="predicted"/>
<feature type="transmembrane region" description="Helical" evidence="2">
    <location>
        <begin position="171"/>
        <end position="192"/>
    </location>
</feature>
<reference evidence="3 4" key="1">
    <citation type="submission" date="2018-11" db="EMBL/GenBank/DDBJ databases">
        <title>Sequencing the genomes of 1000 actinobacteria strains.</title>
        <authorList>
            <person name="Klenk H.-P."/>
        </authorList>
    </citation>
    <scope>NUCLEOTIDE SEQUENCE [LARGE SCALE GENOMIC DNA]</scope>
    <source>
        <strain evidence="3 4">DSM 11294</strain>
    </source>
</reference>
<evidence type="ECO:0000313" key="4">
    <source>
        <dbReference type="Proteomes" id="UP000280668"/>
    </source>
</evidence>
<evidence type="ECO:0000313" key="3">
    <source>
        <dbReference type="EMBL" id="ROR73200.1"/>
    </source>
</evidence>
<feature type="compositionally biased region" description="Basic and acidic residues" evidence="1">
    <location>
        <begin position="1"/>
        <end position="10"/>
    </location>
</feature>
<feature type="compositionally biased region" description="Low complexity" evidence="1">
    <location>
        <begin position="45"/>
        <end position="58"/>
    </location>
</feature>
<feature type="transmembrane region" description="Helical" evidence="2">
    <location>
        <begin position="239"/>
        <end position="260"/>
    </location>
</feature>
<feature type="compositionally biased region" description="Basic and acidic residues" evidence="1">
    <location>
        <begin position="30"/>
        <end position="41"/>
    </location>
</feature>
<organism evidence="3 4">
    <name type="scientific">Bogoriella caseilytica</name>
    <dbReference type="NCBI Taxonomy" id="56055"/>
    <lineage>
        <taxon>Bacteria</taxon>
        <taxon>Bacillati</taxon>
        <taxon>Actinomycetota</taxon>
        <taxon>Actinomycetes</taxon>
        <taxon>Micrococcales</taxon>
        <taxon>Bogoriellaceae</taxon>
        <taxon>Bogoriella</taxon>
    </lineage>
</organism>
<evidence type="ECO:0000256" key="2">
    <source>
        <dbReference type="SAM" id="Phobius"/>
    </source>
</evidence>
<keyword evidence="4" id="KW-1185">Reference proteome</keyword>
<accession>A0A3N2BD68</accession>
<dbReference type="RefSeq" id="WP_170163239.1">
    <property type="nucleotide sequence ID" value="NZ_RKHK01000001.1"/>
</dbReference>
<dbReference type="Proteomes" id="UP000280668">
    <property type="component" value="Unassembled WGS sequence"/>
</dbReference>